<keyword evidence="3" id="KW-0670">Pyruvate</keyword>
<proteinExistence type="predicted"/>
<dbReference type="PANTHER" id="PTHR46244:SF6">
    <property type="entry name" value="PHOSPHOENOLPYRUVATE-PROTEIN PHOSPHOTRANSFERASE"/>
    <property type="match status" value="1"/>
</dbReference>
<dbReference type="Pfam" id="PF02896">
    <property type="entry name" value="PEP-utilizers_C"/>
    <property type="match status" value="1"/>
</dbReference>
<feature type="domain" description="PEP-utilising enzyme C-terminal" evidence="2">
    <location>
        <begin position="2"/>
        <end position="126"/>
    </location>
</feature>
<evidence type="ECO:0000259" key="2">
    <source>
        <dbReference type="Pfam" id="PF02896"/>
    </source>
</evidence>
<evidence type="ECO:0000313" key="4">
    <source>
        <dbReference type="Proteomes" id="UP000664658"/>
    </source>
</evidence>
<dbReference type="InterPro" id="IPR000121">
    <property type="entry name" value="PEP_util_C"/>
</dbReference>
<gene>
    <name evidence="3" type="ORF">J2R62_18750</name>
</gene>
<dbReference type="PANTHER" id="PTHR46244">
    <property type="entry name" value="PHOSPHOENOLPYRUVATE-PROTEIN PHOSPHOTRANSFERASE"/>
    <property type="match status" value="1"/>
</dbReference>
<comment type="caution">
    <text evidence="3">The sequence shown here is derived from an EMBL/GenBank/DDBJ whole genome shotgun (WGS) entry which is preliminary data.</text>
</comment>
<dbReference type="GO" id="GO:0016772">
    <property type="term" value="F:transferase activity, transferring phosphorus-containing groups"/>
    <property type="evidence" value="ECO:0007669"/>
    <property type="project" value="InterPro"/>
</dbReference>
<dbReference type="InterPro" id="IPR040442">
    <property type="entry name" value="Pyrv_kinase-like_dom_sf"/>
</dbReference>
<accession>A0A8I1WCE6</accession>
<reference evidence="3" key="1">
    <citation type="submission" date="2021-03" db="EMBL/GenBank/DDBJ databases">
        <title>Plesiomonas shigelloides zfcc0051, isolated from zebrafish feces.</title>
        <authorList>
            <person name="Vanderhoek Z."/>
            <person name="Gaulke C."/>
        </authorList>
    </citation>
    <scope>NUCLEOTIDE SEQUENCE</scope>
    <source>
        <strain evidence="3">Zfcc0051</strain>
    </source>
</reference>
<dbReference type="AlphaFoldDB" id="A0A8I1WCE6"/>
<dbReference type="GO" id="GO:0046872">
    <property type="term" value="F:metal ion binding"/>
    <property type="evidence" value="ECO:0007669"/>
    <property type="project" value="UniProtKB-KW"/>
</dbReference>
<name>A0A8I1WCE6_PLESH</name>
<keyword evidence="3" id="KW-0808">Transferase</keyword>
<sequence>DLPYLNLLREMNPFLGGRAIRICLDRREILRTRLRAILRASAFGKLRILFPMVISVEEVRTRRAERVTLKLELTAEGHAFDGSIEVGVMVETPATAAIAPQPAEEVEFLSIRTNHLNQYTTALNRGK</sequence>
<keyword evidence="1" id="KW-0479">Metal-binding</keyword>
<dbReference type="EMBL" id="JAFNAA010000367">
    <property type="protein sequence ID" value="MBO1110150.1"/>
    <property type="molecule type" value="Genomic_DNA"/>
</dbReference>
<organism evidence="3 4">
    <name type="scientific">Plesiomonas shigelloides</name>
    <name type="common">Aeromonas shigelloides</name>
    <dbReference type="NCBI Taxonomy" id="703"/>
    <lineage>
        <taxon>Bacteria</taxon>
        <taxon>Pseudomonadati</taxon>
        <taxon>Pseudomonadota</taxon>
        <taxon>Gammaproteobacteria</taxon>
        <taxon>Enterobacterales</taxon>
        <taxon>Enterobacteriaceae</taxon>
        <taxon>Plesiomonas</taxon>
    </lineage>
</organism>
<feature type="non-terminal residue" evidence="3">
    <location>
        <position position="1"/>
    </location>
</feature>
<evidence type="ECO:0000256" key="1">
    <source>
        <dbReference type="ARBA" id="ARBA00022723"/>
    </source>
</evidence>
<dbReference type="Gene3D" id="3.20.20.60">
    <property type="entry name" value="Phosphoenolpyruvate-binding domains"/>
    <property type="match status" value="1"/>
</dbReference>
<protein>
    <submittedName>
        <fullName evidence="3">Phosphoenolpyruvate--protein phosphotransferase</fullName>
    </submittedName>
</protein>
<evidence type="ECO:0000313" key="3">
    <source>
        <dbReference type="EMBL" id="MBO1110150.1"/>
    </source>
</evidence>
<dbReference type="InterPro" id="IPR015813">
    <property type="entry name" value="Pyrv/PenolPyrv_kinase-like_dom"/>
</dbReference>
<dbReference type="SUPFAM" id="SSF51621">
    <property type="entry name" value="Phosphoenolpyruvate/pyruvate domain"/>
    <property type="match status" value="1"/>
</dbReference>
<dbReference type="InterPro" id="IPR050499">
    <property type="entry name" value="PEP-utilizing_PTS_enzyme"/>
</dbReference>
<dbReference type="Proteomes" id="UP000664658">
    <property type="component" value="Unassembled WGS sequence"/>
</dbReference>